<keyword evidence="6" id="KW-1185">Reference proteome</keyword>
<evidence type="ECO:0000313" key="5">
    <source>
        <dbReference type="EMBL" id="QDH80024.1"/>
    </source>
</evidence>
<evidence type="ECO:0000313" key="6">
    <source>
        <dbReference type="Proteomes" id="UP000316614"/>
    </source>
</evidence>
<evidence type="ECO:0000256" key="3">
    <source>
        <dbReference type="ARBA" id="ARBA00023163"/>
    </source>
</evidence>
<proteinExistence type="predicted"/>
<dbReference type="SUPFAM" id="SSF47413">
    <property type="entry name" value="lambda repressor-like DNA-binding domains"/>
    <property type="match status" value="1"/>
</dbReference>
<dbReference type="SUPFAM" id="SSF53822">
    <property type="entry name" value="Periplasmic binding protein-like I"/>
    <property type="match status" value="1"/>
</dbReference>
<organism evidence="5 6">
    <name type="scientific">Echinicola soli</name>
    <dbReference type="NCBI Taxonomy" id="2591634"/>
    <lineage>
        <taxon>Bacteria</taxon>
        <taxon>Pseudomonadati</taxon>
        <taxon>Bacteroidota</taxon>
        <taxon>Cytophagia</taxon>
        <taxon>Cytophagales</taxon>
        <taxon>Cyclobacteriaceae</taxon>
        <taxon>Echinicola</taxon>
    </lineage>
</organism>
<dbReference type="PROSITE" id="PS00356">
    <property type="entry name" value="HTH_LACI_1"/>
    <property type="match status" value="1"/>
</dbReference>
<keyword evidence="3" id="KW-0804">Transcription</keyword>
<dbReference type="InterPro" id="IPR010982">
    <property type="entry name" value="Lambda_DNA-bd_dom_sf"/>
</dbReference>
<reference evidence="5 6" key="1">
    <citation type="submission" date="2019-06" db="EMBL/GenBank/DDBJ databases">
        <title>Echinicola alkalisoli sp. nov. isolated from saline soil.</title>
        <authorList>
            <person name="Sun J.-Q."/>
            <person name="Xu L."/>
        </authorList>
    </citation>
    <scope>NUCLEOTIDE SEQUENCE [LARGE SCALE GENOMIC DNA]</scope>
    <source>
        <strain evidence="5 6">LN3S3</strain>
    </source>
</reference>
<sequence length="359" mass="40467">MNDPMNKNMIRIKDIAKLSGVSVGTVDRVIHKRGKVSEKARKKVEKVLEEIDYTPNLLAKTLGSSKVFTIALLIPHPGQDPYWKLSLTGLDIAQKEWRPYHMELQPYFFELENAKSYTAAAEKLLKASPDAVVSAPIFQNEAVDFFKQLDQLGIPYIHFNTMISEVSPLSFIGQDSYQSGKLGASLLHLASKHREGKVTILHIRESVQHSVHFREKERGFRDFFRSIRPSQTVSAVIIEGNDMDTFEEKLIIAIKKNDIKGLFIPTSSGAKLTAGVLEKNGLGHISIVGYDLLKENIALLKNDKIAFLIHQNPSRQLFRGIYHLANHLLFKKKAPSKELFPLEVITAENVDSYLEAVLH</sequence>
<dbReference type="Pfam" id="PF00356">
    <property type="entry name" value="LacI"/>
    <property type="match status" value="1"/>
</dbReference>
<dbReference type="CDD" id="cd06307">
    <property type="entry name" value="PBP1_sugar_binding"/>
    <property type="match status" value="1"/>
</dbReference>
<accession>A0A514CK37</accession>
<evidence type="ECO:0000259" key="4">
    <source>
        <dbReference type="PROSITE" id="PS50932"/>
    </source>
</evidence>
<dbReference type="GO" id="GO:0000976">
    <property type="term" value="F:transcription cis-regulatory region binding"/>
    <property type="evidence" value="ECO:0007669"/>
    <property type="project" value="TreeGrafter"/>
</dbReference>
<dbReference type="PANTHER" id="PTHR30146:SF144">
    <property type="entry name" value="LACI-FAMILY TRANSCRIPTION REGULATOR"/>
    <property type="match status" value="1"/>
</dbReference>
<gene>
    <name evidence="5" type="ORF">FKX85_13670</name>
</gene>
<dbReference type="PROSITE" id="PS50932">
    <property type="entry name" value="HTH_LACI_2"/>
    <property type="match status" value="1"/>
</dbReference>
<dbReference type="InterPro" id="IPR000843">
    <property type="entry name" value="HTH_LacI"/>
</dbReference>
<dbReference type="SMART" id="SM00354">
    <property type="entry name" value="HTH_LACI"/>
    <property type="match status" value="1"/>
</dbReference>
<keyword evidence="2" id="KW-0238">DNA-binding</keyword>
<evidence type="ECO:0000256" key="2">
    <source>
        <dbReference type="ARBA" id="ARBA00023125"/>
    </source>
</evidence>
<dbReference type="EMBL" id="CP041253">
    <property type="protein sequence ID" value="QDH80024.1"/>
    <property type="molecule type" value="Genomic_DNA"/>
</dbReference>
<keyword evidence="1" id="KW-0805">Transcription regulation</keyword>
<dbReference type="Gene3D" id="1.10.260.40">
    <property type="entry name" value="lambda repressor-like DNA-binding domains"/>
    <property type="match status" value="1"/>
</dbReference>
<evidence type="ECO:0000256" key="1">
    <source>
        <dbReference type="ARBA" id="ARBA00023015"/>
    </source>
</evidence>
<dbReference type="Pfam" id="PF13407">
    <property type="entry name" value="Peripla_BP_4"/>
    <property type="match status" value="1"/>
</dbReference>
<dbReference type="OrthoDB" id="628703at2"/>
<dbReference type="KEGG" id="echi:FKX85_13670"/>
<dbReference type="AlphaFoldDB" id="A0A514CK37"/>
<dbReference type="GO" id="GO:0003700">
    <property type="term" value="F:DNA-binding transcription factor activity"/>
    <property type="evidence" value="ECO:0007669"/>
    <property type="project" value="TreeGrafter"/>
</dbReference>
<dbReference type="InterPro" id="IPR025997">
    <property type="entry name" value="SBP_2_dom"/>
</dbReference>
<dbReference type="CDD" id="cd01392">
    <property type="entry name" value="HTH_LacI"/>
    <property type="match status" value="1"/>
</dbReference>
<feature type="domain" description="HTH lacI-type" evidence="4">
    <location>
        <begin position="10"/>
        <end position="64"/>
    </location>
</feature>
<dbReference type="Gene3D" id="3.40.50.2300">
    <property type="match status" value="2"/>
</dbReference>
<dbReference type="InterPro" id="IPR028082">
    <property type="entry name" value="Peripla_BP_I"/>
</dbReference>
<dbReference type="PANTHER" id="PTHR30146">
    <property type="entry name" value="LACI-RELATED TRANSCRIPTIONAL REPRESSOR"/>
    <property type="match status" value="1"/>
</dbReference>
<name>A0A514CK37_9BACT</name>
<dbReference type="Proteomes" id="UP000316614">
    <property type="component" value="Chromosome"/>
</dbReference>
<protein>
    <submittedName>
        <fullName evidence="5">LacI family transcriptional regulator</fullName>
    </submittedName>
</protein>